<dbReference type="PANTHER" id="PTHR46577">
    <property type="entry name" value="HTH-TYPE TRANSCRIPTIONAL REGULATORY PROTEIN GABR"/>
    <property type="match status" value="1"/>
</dbReference>
<keyword evidence="2" id="KW-0238">DNA-binding</keyword>
<dbReference type="InterPro" id="IPR000524">
    <property type="entry name" value="Tscrpt_reg_HTH_GntR"/>
</dbReference>
<evidence type="ECO:0000256" key="3">
    <source>
        <dbReference type="ARBA" id="ARBA00023163"/>
    </source>
</evidence>
<dbReference type="RefSeq" id="WP_219044040.1">
    <property type="nucleotide sequence ID" value="NZ_JAHWDQ010000003.1"/>
</dbReference>
<dbReference type="InterPro" id="IPR051446">
    <property type="entry name" value="HTH_trans_reg/aminotransferase"/>
</dbReference>
<comment type="caution">
    <text evidence="5">The sequence shown here is derived from an EMBL/GenBank/DDBJ whole genome shotgun (WGS) entry which is preliminary data.</text>
</comment>
<keyword evidence="6" id="KW-1185">Reference proteome</keyword>
<dbReference type="Pfam" id="PF00392">
    <property type="entry name" value="GntR"/>
    <property type="match status" value="1"/>
</dbReference>
<dbReference type="Pfam" id="PF00155">
    <property type="entry name" value="Aminotran_1_2"/>
    <property type="match status" value="1"/>
</dbReference>
<evidence type="ECO:0000259" key="4">
    <source>
        <dbReference type="PROSITE" id="PS50949"/>
    </source>
</evidence>
<dbReference type="SMART" id="SM00345">
    <property type="entry name" value="HTH_GNTR"/>
    <property type="match status" value="1"/>
</dbReference>
<dbReference type="CDD" id="cd07377">
    <property type="entry name" value="WHTH_GntR"/>
    <property type="match status" value="1"/>
</dbReference>
<evidence type="ECO:0000313" key="6">
    <source>
        <dbReference type="Proteomes" id="UP001166291"/>
    </source>
</evidence>
<keyword evidence="5" id="KW-0808">Transferase</keyword>
<accession>A0ABS6VU17</accession>
<name>A0ABS6VU17_9GAMM</name>
<keyword evidence="5" id="KW-0032">Aminotransferase</keyword>
<dbReference type="EMBL" id="JAHWDQ010000003">
    <property type="protein sequence ID" value="MBW2941817.1"/>
    <property type="molecule type" value="Genomic_DNA"/>
</dbReference>
<reference evidence="5" key="1">
    <citation type="submission" date="2021-07" db="EMBL/GenBank/DDBJ databases">
        <title>Zhongshania sp. CAU 1632 isolated from seawater.</title>
        <authorList>
            <person name="Kim W."/>
        </authorList>
    </citation>
    <scope>NUCLEOTIDE SEQUENCE</scope>
    <source>
        <strain evidence="5">CAU 1632</strain>
    </source>
</reference>
<dbReference type="PANTHER" id="PTHR46577:SF2">
    <property type="entry name" value="TRANSCRIPTIONAL REGULATORY PROTEIN"/>
    <property type="match status" value="1"/>
</dbReference>
<gene>
    <name evidence="5" type="ORF">KXJ70_13555</name>
</gene>
<evidence type="ECO:0000256" key="1">
    <source>
        <dbReference type="ARBA" id="ARBA00023015"/>
    </source>
</evidence>
<dbReference type="GO" id="GO:0008483">
    <property type="term" value="F:transaminase activity"/>
    <property type="evidence" value="ECO:0007669"/>
    <property type="project" value="UniProtKB-KW"/>
</dbReference>
<organism evidence="5 6">
    <name type="scientific">Zhongshania aquimaris</name>
    <dbReference type="NCBI Taxonomy" id="2857107"/>
    <lineage>
        <taxon>Bacteria</taxon>
        <taxon>Pseudomonadati</taxon>
        <taxon>Pseudomonadota</taxon>
        <taxon>Gammaproteobacteria</taxon>
        <taxon>Cellvibrionales</taxon>
        <taxon>Spongiibacteraceae</taxon>
        <taxon>Zhongshania</taxon>
    </lineage>
</organism>
<dbReference type="CDD" id="cd00609">
    <property type="entry name" value="AAT_like"/>
    <property type="match status" value="1"/>
</dbReference>
<evidence type="ECO:0000313" key="5">
    <source>
        <dbReference type="EMBL" id="MBW2941817.1"/>
    </source>
</evidence>
<proteinExistence type="predicted"/>
<feature type="domain" description="HTH gntR-type" evidence="4">
    <location>
        <begin position="1"/>
        <end position="69"/>
    </location>
</feature>
<keyword evidence="3" id="KW-0804">Transcription</keyword>
<protein>
    <submittedName>
        <fullName evidence="5">PLP-dependent aminotransferase family protein</fullName>
    </submittedName>
</protein>
<keyword evidence="1" id="KW-0805">Transcription regulation</keyword>
<sequence>MKLYEKLAMEIANMIESGVLKSDERIPSVRHISKTYKASVSTVYQAYFLLENRGLIYSKPRSGFFVCTQPDHTLPVKNQTTLVPKTSTIEISDLVFSVLKSLRDPKIFPLGSAFPSPEFFPLRRLSKSLAKATKDIDMNDVVAHLPQGNLALRRQIIQRYAANQIQIPLEEVIITDGALEALNHCLQAVTKPGDLIAVESPAFYACLQAVERLQLNAVEIPCTEDGIDLAFLSAALKEHPIKACWFMTNFQNPSGISTSDNKTQTLVEMLTEHQIPLIEDDVYGELYYNDQQPKPAKAFDREGWVMHCKSFSKSLAPGYRVGWAAAGRFHQQVERLKLMTTLSTSMPAQVAIADYLQFGGYERHLRKLRITLQQQYDLMRAAVVTYFPASTLITPISGGYFLWLELPKSVNSLDLLNSALRRNISIAPGPIFSASKQYRNYIRLNFACSPWTPDMDKAVKKLGSLVYEQI</sequence>
<dbReference type="InterPro" id="IPR004839">
    <property type="entry name" value="Aminotransferase_I/II_large"/>
</dbReference>
<dbReference type="Proteomes" id="UP001166291">
    <property type="component" value="Unassembled WGS sequence"/>
</dbReference>
<evidence type="ECO:0000256" key="2">
    <source>
        <dbReference type="ARBA" id="ARBA00023125"/>
    </source>
</evidence>
<dbReference type="PROSITE" id="PS50949">
    <property type="entry name" value="HTH_GNTR"/>
    <property type="match status" value="1"/>
</dbReference>